<name>A0A931BVE6_9HYPH</name>
<dbReference type="RefSeq" id="WP_196273422.1">
    <property type="nucleotide sequence ID" value="NZ_JADQDO010000013.1"/>
</dbReference>
<dbReference type="Pfam" id="PF13730">
    <property type="entry name" value="HTH_36"/>
    <property type="match status" value="1"/>
</dbReference>
<dbReference type="Proteomes" id="UP000599312">
    <property type="component" value="Unassembled WGS sequence"/>
</dbReference>
<dbReference type="SUPFAM" id="SSF46785">
    <property type="entry name" value="Winged helix' DNA-binding domain"/>
    <property type="match status" value="1"/>
</dbReference>
<protein>
    <submittedName>
        <fullName evidence="1">Helix-turn-helix domain-containing protein</fullName>
    </submittedName>
</protein>
<dbReference type="Gene3D" id="1.10.10.10">
    <property type="entry name" value="Winged helix-like DNA-binding domain superfamily/Winged helix DNA-binding domain"/>
    <property type="match status" value="1"/>
</dbReference>
<dbReference type="EMBL" id="JADQDO010000013">
    <property type="protein sequence ID" value="MBF9235428.1"/>
    <property type="molecule type" value="Genomic_DNA"/>
</dbReference>
<dbReference type="InterPro" id="IPR036390">
    <property type="entry name" value="WH_DNA-bd_sf"/>
</dbReference>
<sequence length="266" mass="29832">MVNYPSDLEPLELGPNYTNERMAWHELVLRDPLLKPSEKVIAGLIMHMIRRELGYAYPAIETMAEEGQLSRSTVKRALDQLRGLGWICTEEVGRNKSLRYYLSHSGNRRALIEEARRVRRIERKVRREERGPRLASANLVGPPVTLLKAHGRTFARVIRDPAGGAISEPQTQLQIPANVSRLRSNPLERAAGNPAVDVSGHAIAVEAGLPEEEIFFQLNRHLEGWWQVPTEKKHAAACQVAARGLTREEASELAEALGCQLRGRSF</sequence>
<keyword evidence="2" id="KW-1185">Reference proteome</keyword>
<proteinExistence type="predicted"/>
<evidence type="ECO:0000313" key="2">
    <source>
        <dbReference type="Proteomes" id="UP000599312"/>
    </source>
</evidence>
<dbReference type="InterPro" id="IPR036388">
    <property type="entry name" value="WH-like_DNA-bd_sf"/>
</dbReference>
<organism evidence="1 2">
    <name type="scientific">Microvirga alba</name>
    <dbReference type="NCBI Taxonomy" id="2791025"/>
    <lineage>
        <taxon>Bacteria</taxon>
        <taxon>Pseudomonadati</taxon>
        <taxon>Pseudomonadota</taxon>
        <taxon>Alphaproteobacteria</taxon>
        <taxon>Hyphomicrobiales</taxon>
        <taxon>Methylobacteriaceae</taxon>
        <taxon>Microvirga</taxon>
    </lineage>
</organism>
<reference evidence="1" key="1">
    <citation type="submission" date="2020-11" db="EMBL/GenBank/DDBJ databases">
        <authorList>
            <person name="Kim M.K."/>
        </authorList>
    </citation>
    <scope>NUCLEOTIDE SEQUENCE</scope>
    <source>
        <strain evidence="1">BT350</strain>
    </source>
</reference>
<dbReference type="AlphaFoldDB" id="A0A931BVE6"/>
<evidence type="ECO:0000313" key="1">
    <source>
        <dbReference type="EMBL" id="MBF9235428.1"/>
    </source>
</evidence>
<gene>
    <name evidence="1" type="ORF">I2H38_18865</name>
</gene>
<accession>A0A931BVE6</accession>
<comment type="caution">
    <text evidence="1">The sequence shown here is derived from an EMBL/GenBank/DDBJ whole genome shotgun (WGS) entry which is preliminary data.</text>
</comment>